<gene>
    <name evidence="1" type="ORF">EIN_381340</name>
</gene>
<dbReference type="VEuPathDB" id="AmoebaDB:EIN_381340"/>
<dbReference type="PANTHER" id="PTHR45661:SF3">
    <property type="entry name" value="IG-LIKE DOMAIN-CONTAINING PROTEIN"/>
    <property type="match status" value="1"/>
</dbReference>
<protein>
    <recommendedName>
        <fullName evidence="3">Leucine rich repeat containing protein BspA family protein</fullName>
    </recommendedName>
</protein>
<dbReference type="Gene3D" id="3.80.10.10">
    <property type="entry name" value="Ribonuclease Inhibitor"/>
    <property type="match status" value="6"/>
</dbReference>
<dbReference type="InterPro" id="IPR032675">
    <property type="entry name" value="LRR_dom_sf"/>
</dbReference>
<dbReference type="Gene3D" id="3.40.50.12480">
    <property type="match status" value="1"/>
</dbReference>
<dbReference type="EMBL" id="KB206395">
    <property type="protein sequence ID" value="ELP92167.1"/>
    <property type="molecule type" value="Genomic_DNA"/>
</dbReference>
<dbReference type="Proteomes" id="UP000014680">
    <property type="component" value="Unassembled WGS sequence"/>
</dbReference>
<evidence type="ECO:0000313" key="2">
    <source>
        <dbReference type="Proteomes" id="UP000014680"/>
    </source>
</evidence>
<accession>A0A0A1UAS8</accession>
<proteinExistence type="predicted"/>
<evidence type="ECO:0000313" key="1">
    <source>
        <dbReference type="EMBL" id="ELP92167.1"/>
    </source>
</evidence>
<reference evidence="1 2" key="1">
    <citation type="submission" date="2012-10" db="EMBL/GenBank/DDBJ databases">
        <authorList>
            <person name="Zafar N."/>
            <person name="Inman J."/>
            <person name="Hall N."/>
            <person name="Lorenzi H."/>
            <person name="Caler E."/>
        </authorList>
    </citation>
    <scope>NUCLEOTIDE SEQUENCE [LARGE SCALE GENOMIC DNA]</scope>
    <source>
        <strain evidence="1 2">IP1</strain>
    </source>
</reference>
<dbReference type="AlphaFoldDB" id="A0A0A1UAS8"/>
<dbReference type="GeneID" id="14891173"/>
<keyword evidence="2" id="KW-1185">Reference proteome</keyword>
<dbReference type="InterPro" id="IPR026906">
    <property type="entry name" value="LRR_5"/>
</dbReference>
<name>A0A0A1UAS8_ENTIV</name>
<dbReference type="KEGG" id="eiv:EIN_381340"/>
<dbReference type="RefSeq" id="XP_004258938.1">
    <property type="nucleotide sequence ID" value="XM_004258890.1"/>
</dbReference>
<dbReference type="SUPFAM" id="SSF52058">
    <property type="entry name" value="L domain-like"/>
    <property type="match status" value="3"/>
</dbReference>
<dbReference type="InterPro" id="IPR053139">
    <property type="entry name" value="Surface_bspA-like"/>
</dbReference>
<dbReference type="PANTHER" id="PTHR45661">
    <property type="entry name" value="SURFACE ANTIGEN"/>
    <property type="match status" value="1"/>
</dbReference>
<evidence type="ECO:0008006" key="3">
    <source>
        <dbReference type="Google" id="ProtNLM"/>
    </source>
</evidence>
<dbReference type="Pfam" id="PF13306">
    <property type="entry name" value="LRR_5"/>
    <property type="match status" value="6"/>
</dbReference>
<sequence length="1067" mass="121001">MAASLTVFYLQIVSKYFTSADDFVNAVLINKKFSSVLDRFRYNPIPVRSKKLFPYMETQHIYMRYEEVIPSIKRVVIWYEVTFNETQTLFSELTTTFKHIKATFSDVQMLGITQFTDIPNTVTIYGSKVLNNFKIDSVSLPSHITKLDRDAFSGNTNLTTVELTENITEIPVGCFQFCENLLSLNIPSSVLIIDSSAFEKCGITALTLPNTVKCIESFLFGQCDNLVEVKISQSIISLAHYTFSECTKLSSVILPDNLLYIGTDAFSNCSSLKELHIPKSVLYVDYGAFMNCVNIKELVFSKNCTLKQSTFIMCTSLTKLIVPTLNGRVKHLISYEEVDIFKKFYDDFCCETDEDNCLNDNGEFNDKKRFTKLVSSNQKLVNSENYYVPDNYHEVYKYTFSLNSTFKVIDFGNNIMKLENGICDNSNNLQEVFMSPLVLQLPEMAFNGCKQLKQIVNMENVTQIGNLCFNDCSSLRSLIVNNNAKMGVGCVVNCVSLTRLDIPNTNKIVNFQVGLNERPIIEKFGYKCFKIEANLNKDGADVVKTILSLPDDVYLTVNGSYPKVHSLTVFSPIKKIKGSFFKNVSGEVDLGSVQEMGSCCLNNAITSITLPTTLTKIRRNVFEKCNNLQHVDLCGKSSFFGCVSVIEQKRLEKCGVTCDNVIFGSDEWNQFKCISKEFKTLDLNNKSKWWGAATYFEMPNNIVTIEKDCFSNYNLLTQIILSDTLEEIKESAFESCYSLESIKFPKSLKRIGELAFYRCVKLKEVIIPSNVTQIGDFAFNECFQIQRAVIPNITINNTSVFNWCTLLSKVKFINNDETTCKLFNKTFAFCLSLKTILIPESVEKIQENSFEEMTSLVNIEIPENVVLIENRAFLNCISLSKITFGKSVESLGGFCFENCVSLREIELPQSITSIQSCCFKNCSNLKRVIFDADVPKCSYNTFEECISLSEFYISKKRVTEITLPVTCAINEMLRKNGIQSKNVVFVKTDVEVYLRIDYENGKKIGRLPENVVEIGNNCFRGCKNVDVIEIHKNVKCVGRFAFYNSIDINNVLFMDPTTTTINSRAFK</sequence>
<organism evidence="1 2">
    <name type="scientific">Entamoeba invadens IP1</name>
    <dbReference type="NCBI Taxonomy" id="370355"/>
    <lineage>
        <taxon>Eukaryota</taxon>
        <taxon>Amoebozoa</taxon>
        <taxon>Evosea</taxon>
        <taxon>Archamoebae</taxon>
        <taxon>Mastigamoebida</taxon>
        <taxon>Entamoebidae</taxon>
        <taxon>Entamoeba</taxon>
    </lineage>
</organism>